<dbReference type="CDD" id="cd01820">
    <property type="entry name" value="PAF_acetylesterase_like"/>
    <property type="match status" value="1"/>
</dbReference>
<name>A0A3M7QSW2_BRAPC</name>
<proteinExistence type="inferred from homology"/>
<dbReference type="OrthoDB" id="505607at2759"/>
<evidence type="ECO:0000313" key="4">
    <source>
        <dbReference type="Proteomes" id="UP000276133"/>
    </source>
</evidence>
<accession>A0A3M7QSW2</accession>
<dbReference type="Proteomes" id="UP000276133">
    <property type="component" value="Unassembled WGS sequence"/>
</dbReference>
<dbReference type="AlphaFoldDB" id="A0A3M7QSW2"/>
<dbReference type="InterPro" id="IPR013830">
    <property type="entry name" value="SGNH_hydro"/>
</dbReference>
<dbReference type="PANTHER" id="PTHR11852:SF0">
    <property type="entry name" value="PLATELET-ACTIVATING FACTOR ACETYLHYDROLASE IB SUBUNIT BETA HOMOLOG"/>
    <property type="match status" value="1"/>
</dbReference>
<protein>
    <submittedName>
        <fullName evidence="3">Platelet-activating factor acetylhydrolase IB subunit gamma</fullName>
    </submittedName>
</protein>
<dbReference type="PANTHER" id="PTHR11852">
    <property type="entry name" value="PLATELET-ACTIVATING FACTOR ACETYLHYDROLASE"/>
    <property type="match status" value="1"/>
</dbReference>
<gene>
    <name evidence="3" type="ORF">BpHYR1_050931</name>
</gene>
<dbReference type="EMBL" id="REGN01005206">
    <property type="protein sequence ID" value="RNA14363.1"/>
    <property type="molecule type" value="Genomic_DNA"/>
</dbReference>
<reference evidence="3 4" key="1">
    <citation type="journal article" date="2018" name="Sci. Rep.">
        <title>Genomic signatures of local adaptation to the degree of environmental predictability in rotifers.</title>
        <authorList>
            <person name="Franch-Gras L."/>
            <person name="Hahn C."/>
            <person name="Garcia-Roger E.M."/>
            <person name="Carmona M.J."/>
            <person name="Serra M."/>
            <person name="Gomez A."/>
        </authorList>
    </citation>
    <scope>NUCLEOTIDE SEQUENCE [LARGE SCALE GENOMIC DNA]</scope>
    <source>
        <strain evidence="3">HYR1</strain>
    </source>
</reference>
<dbReference type="InterPro" id="IPR036514">
    <property type="entry name" value="SGNH_hydro_sf"/>
</dbReference>
<dbReference type="SUPFAM" id="SSF52266">
    <property type="entry name" value="SGNH hydrolase"/>
    <property type="match status" value="1"/>
</dbReference>
<organism evidence="3 4">
    <name type="scientific">Brachionus plicatilis</name>
    <name type="common">Marine rotifer</name>
    <name type="synonym">Brachionus muelleri</name>
    <dbReference type="NCBI Taxonomy" id="10195"/>
    <lineage>
        <taxon>Eukaryota</taxon>
        <taxon>Metazoa</taxon>
        <taxon>Spiralia</taxon>
        <taxon>Gnathifera</taxon>
        <taxon>Rotifera</taxon>
        <taxon>Eurotatoria</taxon>
        <taxon>Monogononta</taxon>
        <taxon>Pseudotrocha</taxon>
        <taxon>Ploima</taxon>
        <taxon>Brachionidae</taxon>
        <taxon>Brachionus</taxon>
    </lineage>
</organism>
<comment type="similarity">
    <text evidence="1">Belongs to the 'GDSL' lipolytic enzyme family. Platelet-activating factor acetylhydrolase IB beta/gamma subunits subfamily.</text>
</comment>
<dbReference type="GO" id="GO:0016787">
    <property type="term" value="F:hydrolase activity"/>
    <property type="evidence" value="ECO:0007669"/>
    <property type="project" value="UniProtKB-KW"/>
</dbReference>
<evidence type="ECO:0000259" key="2">
    <source>
        <dbReference type="Pfam" id="PF13472"/>
    </source>
</evidence>
<evidence type="ECO:0000313" key="3">
    <source>
        <dbReference type="EMBL" id="RNA14363.1"/>
    </source>
</evidence>
<dbReference type="Gene3D" id="3.40.50.1110">
    <property type="entry name" value="SGNH hydrolase"/>
    <property type="match status" value="1"/>
</dbReference>
<comment type="caution">
    <text evidence="3">The sequence shown here is derived from an EMBL/GenBank/DDBJ whole genome shotgun (WGS) entry which is preliminary data.</text>
</comment>
<sequence>MINPATIPSQMKDSVGDGRWISQHERFLDDCKRHEPNIVFIGDCLIQQMQNSTIWKTNLEPLHCLNFGIDDDQTQHVLWRIKNGELDFENKPKIVVLLVGTNNNDHTADQVAEGIITIVASVREKLPQSHIIILAIPPRGRDINSVREKINRVNDTVEQSLKNGTITDKRIHFLCSSKVHEFISPQDGTISHTDMYDYLHFTDQGYFKLMEPVLDEIIEILSLYDS</sequence>
<keyword evidence="3" id="KW-0378">Hydrolase</keyword>
<evidence type="ECO:0000256" key="1">
    <source>
        <dbReference type="ARBA" id="ARBA00038184"/>
    </source>
</evidence>
<dbReference type="Pfam" id="PF13472">
    <property type="entry name" value="Lipase_GDSL_2"/>
    <property type="match status" value="1"/>
</dbReference>
<keyword evidence="4" id="KW-1185">Reference proteome</keyword>
<dbReference type="STRING" id="10195.A0A3M7QSW2"/>
<feature type="domain" description="SGNH hydrolase-type esterase" evidence="2">
    <location>
        <begin position="66"/>
        <end position="206"/>
    </location>
</feature>